<keyword evidence="2" id="KW-1185">Reference proteome</keyword>
<comment type="caution">
    <text evidence="1">The sequence shown here is derived from an EMBL/GenBank/DDBJ whole genome shotgun (WGS) entry which is preliminary data.</text>
</comment>
<dbReference type="Proteomes" id="UP001521137">
    <property type="component" value="Unassembled WGS sequence"/>
</dbReference>
<dbReference type="EMBL" id="JAKGAS010000003">
    <property type="protein sequence ID" value="MCF2948073.1"/>
    <property type="molecule type" value="Genomic_DNA"/>
</dbReference>
<dbReference type="RefSeq" id="WP_235311646.1">
    <property type="nucleotide sequence ID" value="NZ_JAKGAS010000003.1"/>
</dbReference>
<protein>
    <recommendedName>
        <fullName evidence="3">DUF432 domain-containing protein</fullName>
    </recommendedName>
</protein>
<organism evidence="1 2">
    <name type="scientific">Paraglaciecola algarum</name>
    <dbReference type="NCBI Taxonomy" id="3050085"/>
    <lineage>
        <taxon>Bacteria</taxon>
        <taxon>Pseudomonadati</taxon>
        <taxon>Pseudomonadota</taxon>
        <taxon>Gammaproteobacteria</taxon>
        <taxon>Alteromonadales</taxon>
        <taxon>Alteromonadaceae</taxon>
        <taxon>Paraglaciecola</taxon>
    </lineage>
</organism>
<evidence type="ECO:0000313" key="1">
    <source>
        <dbReference type="EMBL" id="MCF2948073.1"/>
    </source>
</evidence>
<name>A0ABS9D556_9ALTE</name>
<evidence type="ECO:0008006" key="3">
    <source>
        <dbReference type="Google" id="ProtNLM"/>
    </source>
</evidence>
<sequence>MAKNTQWWGDVAFGLNDIKVWSVGDRKIAIQRLDKEWIIWNKEVNTESHAQIVTSSLKTTKTLQDVPYSRHLVTHTTDSLKVQPKLADRSIVARPATSLNVLPGEHVELYISSPLWFSVNIRESHTSMVDIPFWRPSDSWFGSSTMHGELCYAKFTDARIDLSQIEKRCHRAITPILIKNEHLDVLTIDRINLPALLLNLYVDDEQQFWTQKVEITRHDDSDKAVLQLSHHLPQHMVKDNKVISMAREKSNQHQLVKSIKSLLA</sequence>
<reference evidence="1 2" key="1">
    <citation type="submission" date="2022-01" db="EMBL/GenBank/DDBJ databases">
        <title>Paraglaciecola sp. G1-23.</title>
        <authorList>
            <person name="Jin M.S."/>
            <person name="Han D.M."/>
            <person name="Kim H.M."/>
            <person name="Jeon C.O."/>
        </authorList>
    </citation>
    <scope>NUCLEOTIDE SEQUENCE [LARGE SCALE GENOMIC DNA]</scope>
    <source>
        <strain evidence="1 2">G1-23</strain>
    </source>
</reference>
<gene>
    <name evidence="1" type="ORF">L0668_08145</name>
</gene>
<evidence type="ECO:0000313" key="2">
    <source>
        <dbReference type="Proteomes" id="UP001521137"/>
    </source>
</evidence>
<proteinExistence type="predicted"/>
<accession>A0ABS9D556</accession>